<evidence type="ECO:0000256" key="2">
    <source>
        <dbReference type="ARBA" id="ARBA00022729"/>
    </source>
</evidence>
<dbReference type="InterPro" id="IPR052286">
    <property type="entry name" value="Wnt_signaling_inhibitor"/>
</dbReference>
<dbReference type="Proteomes" id="UP000820818">
    <property type="component" value="Linkage Group LG8"/>
</dbReference>
<protein>
    <submittedName>
        <fullName evidence="5">Uncharacterized protein</fullName>
    </submittedName>
</protein>
<evidence type="ECO:0000256" key="4">
    <source>
        <dbReference type="SAM" id="SignalP"/>
    </source>
</evidence>
<comment type="caution">
    <text evidence="5">The sequence shown here is derived from an EMBL/GenBank/DDBJ whole genome shotgun (WGS) entry which is preliminary data.</text>
</comment>
<evidence type="ECO:0000256" key="1">
    <source>
        <dbReference type="ARBA" id="ARBA00022614"/>
    </source>
</evidence>
<dbReference type="InterPro" id="IPR032675">
    <property type="entry name" value="LRR_dom_sf"/>
</dbReference>
<evidence type="ECO:0000313" key="6">
    <source>
        <dbReference type="Proteomes" id="UP000820818"/>
    </source>
</evidence>
<keyword evidence="1" id="KW-0433">Leucine-rich repeat</keyword>
<evidence type="ECO:0000256" key="3">
    <source>
        <dbReference type="ARBA" id="ARBA00022737"/>
    </source>
</evidence>
<dbReference type="GO" id="GO:0016020">
    <property type="term" value="C:membrane"/>
    <property type="evidence" value="ECO:0007669"/>
    <property type="project" value="TreeGrafter"/>
</dbReference>
<evidence type="ECO:0000313" key="5">
    <source>
        <dbReference type="EMBL" id="KAI9554334.1"/>
    </source>
</evidence>
<dbReference type="SUPFAM" id="SSF52058">
    <property type="entry name" value="L domain-like"/>
    <property type="match status" value="1"/>
</dbReference>
<keyword evidence="6" id="KW-1185">Reference proteome</keyword>
<accession>A0AAD5KL02</accession>
<dbReference type="Gene3D" id="3.80.10.10">
    <property type="entry name" value="Ribonuclease Inhibitor"/>
    <property type="match status" value="2"/>
</dbReference>
<feature type="chain" id="PRO_5042108625" evidence="4">
    <location>
        <begin position="23"/>
        <end position="396"/>
    </location>
</feature>
<dbReference type="AlphaFoldDB" id="A0AAD5KL02"/>
<name>A0AAD5KL02_9CRUS</name>
<organism evidence="5 6">
    <name type="scientific">Daphnia sinensis</name>
    <dbReference type="NCBI Taxonomy" id="1820382"/>
    <lineage>
        <taxon>Eukaryota</taxon>
        <taxon>Metazoa</taxon>
        <taxon>Ecdysozoa</taxon>
        <taxon>Arthropoda</taxon>
        <taxon>Crustacea</taxon>
        <taxon>Branchiopoda</taxon>
        <taxon>Diplostraca</taxon>
        <taxon>Cladocera</taxon>
        <taxon>Anomopoda</taxon>
        <taxon>Daphniidae</taxon>
        <taxon>Daphnia</taxon>
        <taxon>Daphnia similis group</taxon>
    </lineage>
</organism>
<keyword evidence="3" id="KW-0677">Repeat</keyword>
<dbReference type="PANTHER" id="PTHR24364">
    <property type="entry name" value="LP06937P"/>
    <property type="match status" value="1"/>
</dbReference>
<sequence length="396" mass="43715">MKVQVILSTIVLILINFTLTNAAVEWSLMRPAIDKAVLPCPEDYSPCYCGDYPTFGLYVVCELVSIEAIVSVFNRTTGSDIFWLQLRPLPDLSTRGVNIPADLLNGKRARAIDLYCPSVVSGDLYRLSIDTYALTSSEDLIEYFYILGCDLSQQTDFNFLTGFNKLMNLYLYGSTNIQAFQNLPALPNMVTLSINQCTGLDSIEFPAQSLPKLQQVYMTDNQLDDLSASNILASINSSTSVDTVVVFSLAYNNLTRIPDELVLFSQLNDLSLSGNRLPFISSSSLALPSPRIQRLALTNVSLNTIEPGALKANVVLADLTRNNLTQFESLVFQPMLEGMITLNGSLSIDSNPFECDCTLAWLIRDNRNLLSVVHGATCSNSTRFEQLNPNGFSECL</sequence>
<gene>
    <name evidence="5" type="ORF">GHT06_019606</name>
</gene>
<proteinExistence type="predicted"/>
<keyword evidence="2 4" id="KW-0732">Signal</keyword>
<feature type="signal peptide" evidence="4">
    <location>
        <begin position="1"/>
        <end position="22"/>
    </location>
</feature>
<reference evidence="5 6" key="1">
    <citation type="submission" date="2022-05" db="EMBL/GenBank/DDBJ databases">
        <title>A multi-omics perspective on studying reproductive biology in Daphnia sinensis.</title>
        <authorList>
            <person name="Jia J."/>
        </authorList>
    </citation>
    <scope>NUCLEOTIDE SEQUENCE [LARGE SCALE GENOMIC DNA]</scope>
    <source>
        <strain evidence="5 6">WSL</strain>
    </source>
</reference>
<dbReference type="EMBL" id="WJBH02000008">
    <property type="protein sequence ID" value="KAI9554334.1"/>
    <property type="molecule type" value="Genomic_DNA"/>
</dbReference>
<dbReference type="PANTHER" id="PTHR24364:SF18">
    <property type="entry name" value="LP06937P"/>
    <property type="match status" value="1"/>
</dbReference>